<comment type="caution">
    <text evidence="1">The sequence shown here is derived from an EMBL/GenBank/DDBJ whole genome shotgun (WGS) entry which is preliminary data.</text>
</comment>
<keyword evidence="2" id="KW-1185">Reference proteome</keyword>
<evidence type="ECO:0000313" key="2">
    <source>
        <dbReference type="Proteomes" id="UP000798662"/>
    </source>
</evidence>
<name>A0ACC3BNS1_PYRYE</name>
<organism evidence="1 2">
    <name type="scientific">Pyropia yezoensis</name>
    <name type="common">Susabi-nori</name>
    <name type="synonym">Porphyra yezoensis</name>
    <dbReference type="NCBI Taxonomy" id="2788"/>
    <lineage>
        <taxon>Eukaryota</taxon>
        <taxon>Rhodophyta</taxon>
        <taxon>Bangiophyceae</taxon>
        <taxon>Bangiales</taxon>
        <taxon>Bangiaceae</taxon>
        <taxon>Pyropia</taxon>
    </lineage>
</organism>
<proteinExistence type="predicted"/>
<sequence length="266" mass="24845">MAGRTHIPPTLSVTYGTPPLEYSVHTPPRSMARELAAVFVNTPAAVAAAAATVAGAGGGGAGGGGSGGAGAGGGGGDAEATTATTAAAAAATAAAAAAASTLLVIPVLQRSRMPLVAWGAAEAAEKDALLERFLRWATAVRAGIAAAGAAAAAGGGGGGGGGGGDGGGAGGGDGGGGGGGGGWWADATDPASGQPHWGTPGAAVFSEPDAVERLLRYGAEEAGGCRIVRHPAWGAAVYLSSFFTNAPLPVVAAVLARVNGLDEGGG</sequence>
<protein>
    <submittedName>
        <fullName evidence="1">Uncharacterized protein</fullName>
    </submittedName>
</protein>
<dbReference type="EMBL" id="CM020618">
    <property type="protein sequence ID" value="KAK1859639.1"/>
    <property type="molecule type" value="Genomic_DNA"/>
</dbReference>
<dbReference type="Proteomes" id="UP000798662">
    <property type="component" value="Chromosome 1"/>
</dbReference>
<gene>
    <name evidence="1" type="ORF">I4F81_002233</name>
</gene>
<evidence type="ECO:0000313" key="1">
    <source>
        <dbReference type="EMBL" id="KAK1859639.1"/>
    </source>
</evidence>
<accession>A0ACC3BNS1</accession>
<reference evidence="1" key="1">
    <citation type="submission" date="2019-11" db="EMBL/GenBank/DDBJ databases">
        <title>Nori genome reveals adaptations in red seaweeds to the harsh intertidal environment.</title>
        <authorList>
            <person name="Wang D."/>
            <person name="Mao Y."/>
        </authorList>
    </citation>
    <scope>NUCLEOTIDE SEQUENCE</scope>
    <source>
        <tissue evidence="1">Gametophyte</tissue>
    </source>
</reference>